<feature type="compositionally biased region" description="Basic and acidic residues" evidence="1">
    <location>
        <begin position="145"/>
        <end position="158"/>
    </location>
</feature>
<protein>
    <submittedName>
        <fullName evidence="4">Synaptotagmin-like protein 2 isoform X6</fullName>
    </submittedName>
</protein>
<dbReference type="GeneID" id="103564370"/>
<feature type="region of interest" description="Disordered" evidence="1">
    <location>
        <begin position="872"/>
        <end position="892"/>
    </location>
</feature>
<feature type="compositionally biased region" description="Basic residues" evidence="1">
    <location>
        <begin position="189"/>
        <end position="199"/>
    </location>
</feature>
<feature type="compositionally biased region" description="Basic and acidic residues" evidence="1">
    <location>
        <begin position="671"/>
        <end position="681"/>
    </location>
</feature>
<feature type="compositionally biased region" description="Basic and acidic residues" evidence="1">
    <location>
        <begin position="259"/>
        <end position="271"/>
    </location>
</feature>
<feature type="region of interest" description="Disordered" evidence="1">
    <location>
        <begin position="1105"/>
        <end position="1356"/>
    </location>
</feature>
<feature type="compositionally biased region" description="Polar residues" evidence="1">
    <location>
        <begin position="1163"/>
        <end position="1182"/>
    </location>
</feature>
<dbReference type="InterPro" id="IPR043567">
    <property type="entry name" value="SYTL1-5_C2B"/>
</dbReference>
<dbReference type="SMART" id="SM00239">
    <property type="entry name" value="C2"/>
    <property type="match status" value="2"/>
</dbReference>
<feature type="compositionally biased region" description="Low complexity" evidence="1">
    <location>
        <begin position="77"/>
        <end position="93"/>
    </location>
</feature>
<feature type="compositionally biased region" description="Basic and acidic residues" evidence="1">
    <location>
        <begin position="1267"/>
        <end position="1280"/>
    </location>
</feature>
<feature type="compositionally biased region" description="Polar residues" evidence="1">
    <location>
        <begin position="657"/>
        <end position="667"/>
    </location>
</feature>
<feature type="region of interest" description="Disordered" evidence="1">
    <location>
        <begin position="810"/>
        <end position="857"/>
    </location>
</feature>
<feature type="compositionally biased region" description="Basic and acidic residues" evidence="1">
    <location>
        <begin position="1124"/>
        <end position="1139"/>
    </location>
</feature>
<dbReference type="Gene3D" id="2.60.40.150">
    <property type="entry name" value="C2 domain"/>
    <property type="match status" value="2"/>
</dbReference>
<proteinExistence type="predicted"/>
<dbReference type="Pfam" id="PF00168">
    <property type="entry name" value="C2"/>
    <property type="match status" value="2"/>
</dbReference>
<dbReference type="InterPro" id="IPR035892">
    <property type="entry name" value="C2_domain_sf"/>
</dbReference>
<dbReference type="InterPro" id="IPR000008">
    <property type="entry name" value="C2_dom"/>
</dbReference>
<feature type="region of interest" description="Disordered" evidence="1">
    <location>
        <begin position="1011"/>
        <end position="1033"/>
    </location>
</feature>
<feature type="compositionally biased region" description="Basic and acidic residues" evidence="1">
    <location>
        <begin position="880"/>
        <end position="892"/>
    </location>
</feature>
<dbReference type="Proteomes" id="UP001652662">
    <property type="component" value="Chromosome 6"/>
</dbReference>
<gene>
    <name evidence="4" type="primary">SYTL2</name>
</gene>
<feature type="compositionally biased region" description="Basic and acidic residues" evidence="1">
    <location>
        <begin position="394"/>
        <end position="405"/>
    </location>
</feature>
<evidence type="ECO:0000313" key="4">
    <source>
        <dbReference type="RefSeq" id="XP_008538272.2"/>
    </source>
</evidence>
<feature type="compositionally biased region" description="Polar residues" evidence="1">
    <location>
        <begin position="126"/>
        <end position="136"/>
    </location>
</feature>
<feature type="region of interest" description="Disordered" evidence="1">
    <location>
        <begin position="568"/>
        <end position="627"/>
    </location>
</feature>
<keyword evidence="3" id="KW-1185">Reference proteome</keyword>
<dbReference type="PANTHER" id="PTHR45716">
    <property type="entry name" value="BITESIZE, ISOFORM I"/>
    <property type="match status" value="1"/>
</dbReference>
<feature type="compositionally biased region" description="Basic and acidic residues" evidence="1">
    <location>
        <begin position="39"/>
        <end position="49"/>
    </location>
</feature>
<feature type="region of interest" description="Disordered" evidence="1">
    <location>
        <begin position="34"/>
        <end position="507"/>
    </location>
</feature>
<feature type="compositionally biased region" description="Basic and acidic residues" evidence="1">
    <location>
        <begin position="1186"/>
        <end position="1197"/>
    </location>
</feature>
<feature type="compositionally biased region" description="Polar residues" evidence="1">
    <location>
        <begin position="335"/>
        <end position="366"/>
    </location>
</feature>
<feature type="compositionally biased region" description="Basic and acidic residues" evidence="1">
    <location>
        <begin position="414"/>
        <end position="423"/>
    </location>
</feature>
<evidence type="ECO:0000259" key="2">
    <source>
        <dbReference type="PROSITE" id="PS50004"/>
    </source>
</evidence>
<dbReference type="PANTHER" id="PTHR45716:SF5">
    <property type="entry name" value="SYNAPTOTAGMIN-LIKE PROTEIN 2"/>
    <property type="match status" value="1"/>
</dbReference>
<dbReference type="CDD" id="cd04020">
    <property type="entry name" value="C2B_SLP_1-2-3-4"/>
    <property type="match status" value="1"/>
</dbReference>
<feature type="compositionally biased region" description="Basic and acidic residues" evidence="1">
    <location>
        <begin position="313"/>
        <end position="325"/>
    </location>
</feature>
<dbReference type="SUPFAM" id="SSF49562">
    <property type="entry name" value="C2 domain (Calcium/lipid-binding domain, CaLB)"/>
    <property type="match status" value="2"/>
</dbReference>
<feature type="compositionally biased region" description="Polar residues" evidence="1">
    <location>
        <begin position="1293"/>
        <end position="1303"/>
    </location>
</feature>
<evidence type="ECO:0000256" key="1">
    <source>
        <dbReference type="SAM" id="MobiDB-lite"/>
    </source>
</evidence>
<name>A0ABM2FGB1_EQUPR</name>
<sequence length="1686" mass="187611">MSGQWFYEAKAKRHRDKIHGTDIIRASMRKKRLQVAAEQSKDRGNRAKESWVNNVNKDAFLPPELAGVVEEPEEDVAPASPSSSVVNPASTVPDISQENTGKSAVSPAKQRKNPFNSSKLPEDHLSQQTKNEQSENGRAGFFQTSKEDEVSESKEKSSTLDISSQKLEKPKPTFPGPENESQIKAPIPKARKIIYRSHNLKQDDNPSFPRQRTDSLNARGAPRGILKRNSSSSSTDSETVRFHQNFEPKSKIVSPSLTIHERITEKEHSLEDDSSSNSLEPLKHVRFSAVKDEPPQSPGLIQGREVGEFSVLESDRLKNETKDAGDIDEFWNEPKPSQSRKPSPLRQSASSPSASKNETHQPTTAGSFPINGHHSPSEALTARPQSLENSPTINEHKAKSPELSRPESALSKSPADELSHVEPEPFQVPDRSSRDHQQGKPPLLKALKAKTSSRSGLNATEIRKTTDDSISKVLDWFNRSSYADDNKSSLQHPQDIEPKGKTDSKSQIATALVTDDTGLKENGSKALLSAEVELTPMGSDSTFQVKGNMLSSGNCQDNNVNLKPKSINLSQQGKEGPGILQPFEIYGPNQGSKALDYSQGSKNTGERSGVLPPTSNYSYGALKGSDGEDQVLCNVKDVGSEGEEEPKLCAYEKNRGNSEVNFDSSTIVEEPSLKDNSKAETESQGGNTYIPKASLESENIESPPGAANNTSPWKKLEVQLQEAGEVPKNQVQREKYKRVSERISFWEGEKAAAKLTHKEPTSSCSQEQPSAKAYQPMKSMDSLSMGQSQYNQVTAKRVVLEEDGQAAHLSSFYSSNKSEETRPQISGPSKNYPSADQSSKASLFHNKKSEPIKRLPVADSLHYERDITLPALQHPSNVGSERHTPLEEDRSLIGESNLSFKVMSLKERTGEPNTEQVYNHSQFENLRKFWDLGANPNSQDNVEKNPTTTSQKNSVSFNSQKHKEFSDIKSSGKNTHEIEALLSQKKVPAIEEVEKLNSKCTLQVLADETTFPLRPPRKSSHQSPGNESSKENVEKNMEWFITPVFKKEKDYSDQEIQESIVKTTVLSKDYKDTFNDSLQKLLAEASTPAIQPSGGKVHGKRVLEPSVSENMTWPRKTDFANTEEEAKAPKEIINEHVDKTVAPPKVNPNTLTASLDKLLKEATGTSSSPTQTMLESVTTRFNSEPEESRVFEKEIEQSYHTSAYQREEETLGNTALPQKAESGSEEEPSPVLKTLEKRSARKMPSKSLEDISSDSSNQAKVDTLPEELVRSAEDDQKADQEQDTNECIPGISTVPSQPDNQFSHPDKLKRMSKSVPAFLQDESDDRETDTASESSYQLSRHKKSPSSLTNLSSSSGMTSLSSVSGSVMSVYSGDFGNLEVKGNIQFAIDYVDSLKELHVFVAQCKDLAAADIKKQRSDPYVKTYLLPDKGKMGKKKTLVVKKTLNPVYNEILRYKVEKQILKTQKLNVSVWHRDTFKRNSFLGEVELDLETWDWENKQNKQLKWYPLKRKTAPVALEAENRGEMKLALQYVPEPIPGKKLPTTGEVHIWVKECLDLPLLRGNHLNSFVKCTILPDTSRKSRQKTRAVGKTTNPVFNHTMVYDGFRPEDLTEACVELTVWDHYKLTNQFLGGLRIGFGTGKSYGTEVDWMDSTSEEVALWEKMVNSPNTWIEATLPLRMLLIAKISK</sequence>
<dbReference type="RefSeq" id="XP_008538272.2">
    <property type="nucleotide sequence ID" value="XM_008540050.2"/>
</dbReference>
<dbReference type="PROSITE" id="PS50004">
    <property type="entry name" value="C2"/>
    <property type="match status" value="2"/>
</dbReference>
<organism evidence="3 4">
    <name type="scientific">Equus przewalskii</name>
    <name type="common">Przewalski's horse</name>
    <name type="synonym">Equus caballus przewalskii</name>
    <dbReference type="NCBI Taxonomy" id="9798"/>
    <lineage>
        <taxon>Eukaryota</taxon>
        <taxon>Metazoa</taxon>
        <taxon>Chordata</taxon>
        <taxon>Craniata</taxon>
        <taxon>Vertebrata</taxon>
        <taxon>Euteleostomi</taxon>
        <taxon>Mammalia</taxon>
        <taxon>Eutheria</taxon>
        <taxon>Laurasiatheria</taxon>
        <taxon>Perissodactyla</taxon>
        <taxon>Equidae</taxon>
        <taxon>Equus</taxon>
    </lineage>
</organism>
<feature type="region of interest" description="Disordered" evidence="1">
    <location>
        <begin position="655"/>
        <end position="712"/>
    </location>
</feature>
<feature type="domain" description="C2" evidence="2">
    <location>
        <begin position="1380"/>
        <end position="1505"/>
    </location>
</feature>
<feature type="compositionally biased region" description="Basic and acidic residues" evidence="1">
    <location>
        <begin position="461"/>
        <end position="470"/>
    </location>
</feature>
<feature type="compositionally biased region" description="Polar residues" evidence="1">
    <location>
        <begin position="383"/>
        <end position="393"/>
    </location>
</feature>
<feature type="region of interest" description="Disordered" evidence="1">
    <location>
        <begin position="931"/>
        <end position="972"/>
    </location>
</feature>
<feature type="domain" description="C2" evidence="2">
    <location>
        <begin position="1520"/>
        <end position="1649"/>
    </location>
</feature>
<feature type="compositionally biased region" description="Basic and acidic residues" evidence="1">
    <location>
        <begin position="494"/>
        <end position="504"/>
    </location>
</feature>
<feature type="compositionally biased region" description="Low complexity" evidence="1">
    <location>
        <begin position="440"/>
        <end position="450"/>
    </location>
</feature>
<evidence type="ECO:0000313" key="3">
    <source>
        <dbReference type="Proteomes" id="UP001652662"/>
    </source>
</evidence>
<feature type="compositionally biased region" description="Low complexity" evidence="1">
    <location>
        <begin position="1345"/>
        <end position="1356"/>
    </location>
</feature>
<accession>A0ABM2FGB1</accession>
<feature type="compositionally biased region" description="Polar residues" evidence="1">
    <location>
        <begin position="94"/>
        <end position="103"/>
    </location>
</feature>
<feature type="region of interest" description="Disordered" evidence="1">
    <location>
        <begin position="754"/>
        <end position="776"/>
    </location>
</feature>
<feature type="compositionally biased region" description="Polar residues" evidence="1">
    <location>
        <begin position="935"/>
        <end position="959"/>
    </location>
</feature>
<reference evidence="4" key="1">
    <citation type="submission" date="2025-08" db="UniProtKB">
        <authorList>
            <consortium name="RefSeq"/>
        </authorList>
    </citation>
    <scope>IDENTIFICATION</scope>
    <source>
        <tissue evidence="4">Blood</tissue>
    </source>
</reference>
<feature type="compositionally biased region" description="Basic and acidic residues" evidence="1">
    <location>
        <begin position="238"/>
        <end position="250"/>
    </location>
</feature>
<feature type="compositionally biased region" description="Polar residues" evidence="1">
    <location>
        <begin position="823"/>
        <end position="841"/>
    </location>
</feature>